<gene>
    <name evidence="9" type="ORF">ACETRX_15315</name>
</gene>
<comment type="similarity">
    <text evidence="1">Belongs to the FGGY kinase family.</text>
</comment>
<keyword evidence="2 9" id="KW-0808">Transferase</keyword>
<proteinExistence type="inferred from homology"/>
<dbReference type="Proteomes" id="UP001595190">
    <property type="component" value="Unassembled WGS sequence"/>
</dbReference>
<dbReference type="InterPro" id="IPR013449">
    <property type="entry name" value="Rhamnulokinase"/>
</dbReference>
<evidence type="ECO:0000259" key="7">
    <source>
        <dbReference type="Pfam" id="PF00370"/>
    </source>
</evidence>
<dbReference type="CDD" id="cd07771">
    <property type="entry name" value="ASKHA_NBD_FGGY_RhaB-like"/>
    <property type="match status" value="1"/>
</dbReference>
<keyword evidence="6" id="KW-0684">Rhamnose metabolism</keyword>
<evidence type="ECO:0000256" key="2">
    <source>
        <dbReference type="ARBA" id="ARBA00022679"/>
    </source>
</evidence>
<dbReference type="PANTHER" id="PTHR43095">
    <property type="entry name" value="SUGAR KINASE"/>
    <property type="match status" value="1"/>
</dbReference>
<evidence type="ECO:0000256" key="6">
    <source>
        <dbReference type="ARBA" id="ARBA00023308"/>
    </source>
</evidence>
<dbReference type="PANTHER" id="PTHR43095:SF5">
    <property type="entry name" value="XYLULOSE KINASE"/>
    <property type="match status" value="1"/>
</dbReference>
<keyword evidence="4" id="KW-0418">Kinase</keyword>
<dbReference type="InterPro" id="IPR050406">
    <property type="entry name" value="FGGY_Carb_Kinase"/>
</dbReference>
<keyword evidence="3" id="KW-0547">Nucleotide-binding</keyword>
<dbReference type="SUPFAM" id="SSF53067">
    <property type="entry name" value="Actin-like ATPase domain"/>
    <property type="match status" value="2"/>
</dbReference>
<organism evidence="9 10">
    <name type="scientific">Labrys neptuniae</name>
    <dbReference type="NCBI Taxonomy" id="376174"/>
    <lineage>
        <taxon>Bacteria</taxon>
        <taxon>Pseudomonadati</taxon>
        <taxon>Pseudomonadota</taxon>
        <taxon>Alphaproteobacteria</taxon>
        <taxon>Hyphomicrobiales</taxon>
        <taxon>Xanthobacteraceae</taxon>
        <taxon>Labrys</taxon>
    </lineage>
</organism>
<dbReference type="Pfam" id="PF02782">
    <property type="entry name" value="FGGY_C"/>
    <property type="match status" value="1"/>
</dbReference>
<feature type="domain" description="Carbohydrate kinase FGGY N-terminal" evidence="7">
    <location>
        <begin position="13"/>
        <end position="246"/>
    </location>
</feature>
<name>A0ABV6ZFN3_9HYPH</name>
<keyword evidence="5" id="KW-0067">ATP-binding</keyword>
<dbReference type="EC" id="2.7.1.-" evidence="9"/>
<evidence type="ECO:0000256" key="1">
    <source>
        <dbReference type="ARBA" id="ARBA00009156"/>
    </source>
</evidence>
<evidence type="ECO:0000313" key="10">
    <source>
        <dbReference type="Proteomes" id="UP001595190"/>
    </source>
</evidence>
<dbReference type="RefSeq" id="WP_394311364.1">
    <property type="nucleotide sequence ID" value="NZ_JBHGPK010000005.1"/>
</dbReference>
<dbReference type="EMBL" id="JBHGPK010000005">
    <property type="protein sequence ID" value="MFC2250995.1"/>
    <property type="molecule type" value="Genomic_DNA"/>
</dbReference>
<evidence type="ECO:0000256" key="5">
    <source>
        <dbReference type="ARBA" id="ARBA00022840"/>
    </source>
</evidence>
<evidence type="ECO:0000313" key="9">
    <source>
        <dbReference type="EMBL" id="MFC2250995.1"/>
    </source>
</evidence>
<evidence type="ECO:0000256" key="3">
    <source>
        <dbReference type="ARBA" id="ARBA00022741"/>
    </source>
</evidence>
<dbReference type="Gene3D" id="3.30.420.40">
    <property type="match status" value="2"/>
</dbReference>
<protein>
    <submittedName>
        <fullName evidence="9">Rhamnulokinase family protein</fullName>
        <ecNumber evidence="9">2.7.1.-</ecNumber>
    </submittedName>
</protein>
<feature type="domain" description="Carbohydrate kinase FGGY C-terminal" evidence="8">
    <location>
        <begin position="257"/>
        <end position="448"/>
    </location>
</feature>
<evidence type="ECO:0000256" key="4">
    <source>
        <dbReference type="ARBA" id="ARBA00022777"/>
    </source>
</evidence>
<comment type="caution">
    <text evidence="9">The sequence shown here is derived from an EMBL/GenBank/DDBJ whole genome shotgun (WGS) entry which is preliminary data.</text>
</comment>
<dbReference type="InterPro" id="IPR018484">
    <property type="entry name" value="FGGY_N"/>
</dbReference>
<sequence length="474" mass="51079">MKPEGVPIARCLVLDLGAGSGRAMLATFENRRLRLDEIHRFDGYAIERDDGPHWCLSRLFDGVEESLRRCSAAVSSLDSIGVDSWGLDYALLDHAGGIVEEPCHYRHPRSQRGRDALPLAPEELYAISGAQDLPVNTICQLFDQSRHASGTLARSRNLLMMADIVNHHLTGRLRSELTLARTSGLVDARTEDWSAELCQRLGLPQRLLQPIIRPAEVYGTLRGEFADRLGPVPVISVAAHDTASAVAALDLADGGAFVICGSWSLIGLERRAPDLDDAVRAAGFGNEGGVDGRTFLIKSLNGLHLIQKLRAAWQQRDGRPVTFAGIADQVMEAARLDDTPAIDPSDPLFFNPPDIIEAIRRSCARNGTFPPYDLGGLALAVYNGLASEIGSAVRVIEQLTGRVLPSLTLCGGGARDAVLCDRIAACSGKAVRIGPIEASSWGNALVQLLGLGQIKSLEEGRALVERSVDIRNLV</sequence>
<dbReference type="InterPro" id="IPR018485">
    <property type="entry name" value="FGGY_C"/>
</dbReference>
<reference evidence="9 10" key="1">
    <citation type="submission" date="2024-09" db="EMBL/GenBank/DDBJ databases">
        <title>Description of Labrys sedimenti sp. nov., isolated from a diclofenac-degrading enrichment culture, and genome-based reclassification of Labrys portucalensis as a later heterotypic synonym of Labrys neptuniae.</title>
        <authorList>
            <person name="Tancsics A."/>
            <person name="Csepanyi A."/>
        </authorList>
    </citation>
    <scope>NUCLEOTIDE SEQUENCE [LARGE SCALE GENOMIC DNA]</scope>
    <source>
        <strain evidence="9 10">LMG 23412</strain>
    </source>
</reference>
<dbReference type="InterPro" id="IPR043129">
    <property type="entry name" value="ATPase_NBD"/>
</dbReference>
<accession>A0ABV6ZFN3</accession>
<evidence type="ECO:0000259" key="8">
    <source>
        <dbReference type="Pfam" id="PF02782"/>
    </source>
</evidence>
<dbReference type="GO" id="GO:0016740">
    <property type="term" value="F:transferase activity"/>
    <property type="evidence" value="ECO:0007669"/>
    <property type="project" value="UniProtKB-KW"/>
</dbReference>
<dbReference type="Pfam" id="PF00370">
    <property type="entry name" value="FGGY_N"/>
    <property type="match status" value="1"/>
</dbReference>